<dbReference type="InParanoid" id="U5DFA4"/>
<evidence type="ECO:0000313" key="3">
    <source>
        <dbReference type="EMBL" id="ERN40286.1"/>
    </source>
</evidence>
<dbReference type="Proteomes" id="UP000016960">
    <property type="component" value="Unassembled WGS sequence"/>
</dbReference>
<dbReference type="CDD" id="cd00293">
    <property type="entry name" value="USP-like"/>
    <property type="match status" value="2"/>
</dbReference>
<organism evidence="3 4">
    <name type="scientific">Rubidibacter lacunae KORDI 51-2</name>
    <dbReference type="NCBI Taxonomy" id="582515"/>
    <lineage>
        <taxon>Bacteria</taxon>
        <taxon>Bacillati</taxon>
        <taxon>Cyanobacteriota</taxon>
        <taxon>Cyanophyceae</taxon>
        <taxon>Oscillatoriophycideae</taxon>
        <taxon>Chroococcales</taxon>
        <taxon>Aphanothecaceae</taxon>
        <taxon>Rubidibacter</taxon>
    </lineage>
</organism>
<dbReference type="InterPro" id="IPR006016">
    <property type="entry name" value="UspA"/>
</dbReference>
<feature type="domain" description="UspA" evidence="2">
    <location>
        <begin position="1"/>
        <end position="134"/>
    </location>
</feature>
<dbReference type="SUPFAM" id="SSF52402">
    <property type="entry name" value="Adenine nucleotide alpha hydrolases-like"/>
    <property type="match status" value="2"/>
</dbReference>
<reference evidence="3 4" key="1">
    <citation type="submission" date="2013-05" db="EMBL/GenBank/DDBJ databases">
        <title>Draft genome sequence of Rubidibacter lacunae KORDI 51-2.</title>
        <authorList>
            <person name="Choi D.H."/>
            <person name="Noh J.H."/>
            <person name="Kwon K.-K."/>
            <person name="Lee J.-H."/>
            <person name="Ryu J.-Y."/>
        </authorList>
    </citation>
    <scope>NUCLEOTIDE SEQUENCE [LARGE SCALE GENOMIC DNA]</scope>
    <source>
        <strain evidence="3 4">KORDI 51-2</strain>
    </source>
</reference>
<dbReference type="EMBL" id="ASSJ01000079">
    <property type="protein sequence ID" value="ERN40286.1"/>
    <property type="molecule type" value="Genomic_DNA"/>
</dbReference>
<feature type="domain" description="UspA" evidence="2">
    <location>
        <begin position="158"/>
        <end position="287"/>
    </location>
</feature>
<keyword evidence="4" id="KW-1185">Reference proteome</keyword>
<dbReference type="Pfam" id="PF00582">
    <property type="entry name" value="Usp"/>
    <property type="match status" value="2"/>
</dbReference>
<dbReference type="InterPro" id="IPR014729">
    <property type="entry name" value="Rossmann-like_a/b/a_fold"/>
</dbReference>
<sequence>MFERCLICTDFTDGLHRLVDFIPNLLAGGFTHITFFHSVPYSEEGNRPREDTKKLEEARSRLAPALNNIPDGVEIAVEVVSGRPLDTIPRIATERGIEVVIIGTPSRSLLDEKVFGSTSKGLARAISTPLLIYRPQLITTYTEEELALRCNHLLRCLLVPYNDSPTARYTIEQLKRYVSDQPTCATQSCMLCWVVDDSSHPAIPLEPRLQEAVEKLQPVKAELEALGLEVHVEVRTGNPLTAILDAALVHDISAIAIGDEDRGVFLNWTVPSVAQDVMRSSWFPVLLFEEGKR</sequence>
<evidence type="ECO:0000256" key="1">
    <source>
        <dbReference type="ARBA" id="ARBA00008791"/>
    </source>
</evidence>
<dbReference type="eggNOG" id="COG0589">
    <property type="taxonomic scope" value="Bacteria"/>
</dbReference>
<comment type="similarity">
    <text evidence="1">Belongs to the universal stress protein A family.</text>
</comment>
<dbReference type="RefSeq" id="WP_022608834.1">
    <property type="nucleotide sequence ID" value="NZ_ASSJ01000079.1"/>
</dbReference>
<dbReference type="OrthoDB" id="552876at2"/>
<dbReference type="PANTHER" id="PTHR46268">
    <property type="entry name" value="STRESS RESPONSE PROTEIN NHAX"/>
    <property type="match status" value="1"/>
</dbReference>
<evidence type="ECO:0000259" key="2">
    <source>
        <dbReference type="Pfam" id="PF00582"/>
    </source>
</evidence>
<gene>
    <name evidence="3" type="ORF">KR51_00032300</name>
</gene>
<protein>
    <submittedName>
        <fullName evidence="3">Universal stress protein UspA</fullName>
    </submittedName>
</protein>
<comment type="caution">
    <text evidence="3">The sequence shown here is derived from an EMBL/GenBank/DDBJ whole genome shotgun (WGS) entry which is preliminary data.</text>
</comment>
<proteinExistence type="inferred from homology"/>
<evidence type="ECO:0000313" key="4">
    <source>
        <dbReference type="Proteomes" id="UP000016960"/>
    </source>
</evidence>
<name>U5DFA4_9CHRO</name>
<dbReference type="PANTHER" id="PTHR46268:SF22">
    <property type="entry name" value="SENSOR PROTEIN KDPD-RELATED"/>
    <property type="match status" value="1"/>
</dbReference>
<dbReference type="STRING" id="582515.KR51_00032300"/>
<dbReference type="Gene3D" id="3.40.50.620">
    <property type="entry name" value="HUPs"/>
    <property type="match status" value="2"/>
</dbReference>
<accession>U5DFA4</accession>
<dbReference type="PATRIC" id="fig|582515.4.peg.3625"/>
<dbReference type="AlphaFoldDB" id="U5DFA4"/>